<gene>
    <name evidence="2" type="ORF">ECPE_LOCUS11650</name>
</gene>
<reference evidence="2 3" key="2">
    <citation type="submission" date="2018-11" db="EMBL/GenBank/DDBJ databases">
        <authorList>
            <consortium name="Pathogen Informatics"/>
        </authorList>
    </citation>
    <scope>NUCLEOTIDE SEQUENCE [LARGE SCALE GENOMIC DNA]</scope>
    <source>
        <strain evidence="2 3">Egypt</strain>
    </source>
</reference>
<feature type="region of interest" description="Disordered" evidence="1">
    <location>
        <begin position="153"/>
        <end position="175"/>
    </location>
</feature>
<dbReference type="Proteomes" id="UP000272942">
    <property type="component" value="Unassembled WGS sequence"/>
</dbReference>
<evidence type="ECO:0000313" key="2">
    <source>
        <dbReference type="EMBL" id="VDP88778.1"/>
    </source>
</evidence>
<feature type="region of interest" description="Disordered" evidence="1">
    <location>
        <begin position="191"/>
        <end position="211"/>
    </location>
</feature>
<evidence type="ECO:0000313" key="4">
    <source>
        <dbReference type="WBParaSite" id="ECPE_0001168501-mRNA-1"/>
    </source>
</evidence>
<reference evidence="4" key="1">
    <citation type="submission" date="2016-06" db="UniProtKB">
        <authorList>
            <consortium name="WormBaseParasite"/>
        </authorList>
    </citation>
    <scope>IDENTIFICATION</scope>
</reference>
<protein>
    <submittedName>
        <fullName evidence="4">Histone deacetylase</fullName>
    </submittedName>
</protein>
<proteinExistence type="predicted"/>
<dbReference type="EMBL" id="UZAN01051244">
    <property type="protein sequence ID" value="VDP88778.1"/>
    <property type="molecule type" value="Genomic_DNA"/>
</dbReference>
<accession>A0A183AXG5</accession>
<dbReference type="OrthoDB" id="5863628at2759"/>
<feature type="region of interest" description="Disordered" evidence="1">
    <location>
        <begin position="1"/>
        <end position="21"/>
    </location>
</feature>
<dbReference type="WBParaSite" id="ECPE_0001168501-mRNA-1">
    <property type="protein sequence ID" value="ECPE_0001168501-mRNA-1"/>
    <property type="gene ID" value="ECPE_0001168501"/>
</dbReference>
<evidence type="ECO:0000313" key="3">
    <source>
        <dbReference type="Proteomes" id="UP000272942"/>
    </source>
</evidence>
<sequence length="211" mass="22507">MRQRGPTATALSPGLYLDGHSNRVPCTDNSVSLTPPVDVYATTIPSKLAAISPVLSRIQSPHPLLLDHHMTSDLKKQKPELSARTGAVQLHSKLHRKHHKNRRIGLHQNNGDVGRSLHSLKVTIRRTSQSHKIDSTQVKPGTLGGGLVNATVANSSPKPTAHQDSSCPPGSNVSCDVPTRNMDNILPGRTVAGITQPYSSPRTSGVSTVGL</sequence>
<dbReference type="AlphaFoldDB" id="A0A183AXG5"/>
<feature type="compositionally biased region" description="Polar residues" evidence="1">
    <location>
        <begin position="153"/>
        <end position="174"/>
    </location>
</feature>
<organism evidence="4">
    <name type="scientific">Echinostoma caproni</name>
    <dbReference type="NCBI Taxonomy" id="27848"/>
    <lineage>
        <taxon>Eukaryota</taxon>
        <taxon>Metazoa</taxon>
        <taxon>Spiralia</taxon>
        <taxon>Lophotrochozoa</taxon>
        <taxon>Platyhelminthes</taxon>
        <taxon>Trematoda</taxon>
        <taxon>Digenea</taxon>
        <taxon>Plagiorchiida</taxon>
        <taxon>Echinostomata</taxon>
        <taxon>Echinostomatoidea</taxon>
        <taxon>Echinostomatidae</taxon>
        <taxon>Echinostoma</taxon>
    </lineage>
</organism>
<keyword evidence="3" id="KW-1185">Reference proteome</keyword>
<evidence type="ECO:0000256" key="1">
    <source>
        <dbReference type="SAM" id="MobiDB-lite"/>
    </source>
</evidence>
<name>A0A183AXG5_9TREM</name>
<feature type="compositionally biased region" description="Polar residues" evidence="1">
    <location>
        <begin position="196"/>
        <end position="211"/>
    </location>
</feature>